<comment type="caution">
    <text evidence="1">The sequence shown here is derived from an EMBL/GenBank/DDBJ whole genome shotgun (WGS) entry which is preliminary data.</text>
</comment>
<gene>
    <name evidence="1" type="ORF">SALB_00187</name>
</gene>
<sequence length="144" mass="14692">MTTARMRYAGGLLGVTGMAVGLLLVWGTGWAGHVVLWLAGALLLHDGLLAPLVCGAGWLLPGPTGRGGPVRGVLRGALIVAGALTAVALPALLRPGAPANSSVLPLDYPRGWLVSVLAVTAGAGALAGVRLLARRWRRAQPRRS</sequence>
<dbReference type="RefSeq" id="WP_063886455.1">
    <property type="nucleotide sequence ID" value="NZ_BHXC01000001.1"/>
</dbReference>
<dbReference type="eggNOG" id="ENOG5033H6B">
    <property type="taxonomic scope" value="Bacteria"/>
</dbReference>
<proteinExistence type="predicted"/>
<dbReference type="AlphaFoldDB" id="A0A059WKQ9"/>
<accession>A0A059WKQ9</accession>
<name>A0A059WKQ9_STRNR</name>
<dbReference type="Proteomes" id="UP000288351">
    <property type="component" value="Unassembled WGS sequence"/>
</dbReference>
<protein>
    <submittedName>
        <fullName evidence="1">Uncharacterized protein</fullName>
    </submittedName>
</protein>
<reference evidence="1 2" key="1">
    <citation type="journal article" date="2019" name="Microbiol. Resour. Announc.">
        <title>Draft Genome Sequence of the Most Traditional epsilon-Poly-l-Lysine Producer, Streptomyces albulus NBRC14147.</title>
        <authorList>
            <person name="Yamanaka K."/>
            <person name="Hamano Y."/>
        </authorList>
    </citation>
    <scope>NUCLEOTIDE SEQUENCE [LARGE SCALE GENOMIC DNA]</scope>
    <source>
        <strain evidence="1 2">NBRC 14147</strain>
    </source>
</reference>
<evidence type="ECO:0000313" key="2">
    <source>
        <dbReference type="Proteomes" id="UP000288351"/>
    </source>
</evidence>
<dbReference type="STRING" id="68570.DC74_8018"/>
<evidence type="ECO:0000313" key="1">
    <source>
        <dbReference type="EMBL" id="GCB87536.1"/>
    </source>
</evidence>
<dbReference type="EMBL" id="BHXC01000001">
    <property type="protein sequence ID" value="GCB87536.1"/>
    <property type="molecule type" value="Genomic_DNA"/>
</dbReference>
<organism evidence="1 2">
    <name type="scientific">Streptomyces noursei</name>
    <name type="common">Streptomyces albulus</name>
    <dbReference type="NCBI Taxonomy" id="1971"/>
    <lineage>
        <taxon>Bacteria</taxon>
        <taxon>Bacillati</taxon>
        <taxon>Actinomycetota</taxon>
        <taxon>Actinomycetes</taxon>
        <taxon>Kitasatosporales</taxon>
        <taxon>Streptomycetaceae</taxon>
        <taxon>Streptomyces</taxon>
    </lineage>
</organism>